<dbReference type="NCBIfam" id="NF041390">
    <property type="entry name" value="TadE_Rv3655c"/>
    <property type="match status" value="1"/>
</dbReference>
<protein>
    <submittedName>
        <fullName evidence="1">Unannotated protein</fullName>
    </submittedName>
</protein>
<organism evidence="1">
    <name type="scientific">freshwater metagenome</name>
    <dbReference type="NCBI Taxonomy" id="449393"/>
    <lineage>
        <taxon>unclassified sequences</taxon>
        <taxon>metagenomes</taxon>
        <taxon>ecological metagenomes</taxon>
    </lineage>
</organism>
<name>A0A6J6RT49_9ZZZZ</name>
<sequence length="104" mass="10210">MLPVLVALTVALVWLLSVGLAQLRAVDAAREAARASARGEADADVIGRAGRIAPEGAVVTLERTGDTVTARVSGSVGPPGGGLLDSIASVAIAAEAVAAIEGDP</sequence>
<proteinExistence type="predicted"/>
<dbReference type="EMBL" id="CAEZXR010000324">
    <property type="protein sequence ID" value="CAB4725589.1"/>
    <property type="molecule type" value="Genomic_DNA"/>
</dbReference>
<gene>
    <name evidence="1" type="ORF">UFOPK2579_02272</name>
</gene>
<reference evidence="1" key="1">
    <citation type="submission" date="2020-05" db="EMBL/GenBank/DDBJ databases">
        <authorList>
            <person name="Chiriac C."/>
            <person name="Salcher M."/>
            <person name="Ghai R."/>
            <person name="Kavagutti S V."/>
        </authorList>
    </citation>
    <scope>NUCLEOTIDE SEQUENCE</scope>
</reference>
<dbReference type="InterPro" id="IPR049790">
    <property type="entry name" value="Rv3655c/TadE"/>
</dbReference>
<accession>A0A6J6RT49</accession>
<dbReference type="AlphaFoldDB" id="A0A6J6RT49"/>
<evidence type="ECO:0000313" key="1">
    <source>
        <dbReference type="EMBL" id="CAB4725589.1"/>
    </source>
</evidence>